<dbReference type="EC" id="3.2.1.89" evidence="4"/>
<dbReference type="Gene3D" id="3.20.20.80">
    <property type="entry name" value="Glycosidases"/>
    <property type="match status" value="1"/>
</dbReference>
<comment type="catalytic activity">
    <reaction evidence="4">
        <text>The enzyme specifically hydrolyzes (1-&gt;4)-beta-D-galactosidic linkages in type I arabinogalactans.</text>
        <dbReference type="EC" id="3.2.1.89"/>
    </reaction>
</comment>
<organism evidence="6 7">
    <name type="scientific">Actinoplanes teichomyceticus</name>
    <dbReference type="NCBI Taxonomy" id="1867"/>
    <lineage>
        <taxon>Bacteria</taxon>
        <taxon>Bacillati</taxon>
        <taxon>Actinomycetota</taxon>
        <taxon>Actinomycetes</taxon>
        <taxon>Micromonosporales</taxon>
        <taxon>Micromonosporaceae</taxon>
        <taxon>Actinoplanes</taxon>
    </lineage>
</organism>
<dbReference type="EMBL" id="VIWY01000003">
    <property type="protein sequence ID" value="TWG20733.1"/>
    <property type="molecule type" value="Genomic_DNA"/>
</dbReference>
<protein>
    <recommendedName>
        <fullName evidence="4">Arabinogalactan endo-beta-1,4-galactanase</fullName>
        <ecNumber evidence="4">3.2.1.89</ecNumber>
    </recommendedName>
</protein>
<evidence type="ECO:0000313" key="6">
    <source>
        <dbReference type="EMBL" id="TWG20733.1"/>
    </source>
</evidence>
<dbReference type="InterPro" id="IPR017853">
    <property type="entry name" value="GH"/>
</dbReference>
<evidence type="ECO:0000313" key="7">
    <source>
        <dbReference type="Proteomes" id="UP000320239"/>
    </source>
</evidence>
<dbReference type="GO" id="GO:0031218">
    <property type="term" value="F:arabinogalactan endo-1,4-beta-galactosidase activity"/>
    <property type="evidence" value="ECO:0007669"/>
    <property type="project" value="UniProtKB-EC"/>
</dbReference>
<accession>A0A561WA51</accession>
<evidence type="ECO:0000256" key="5">
    <source>
        <dbReference type="SAM" id="MobiDB-lite"/>
    </source>
</evidence>
<keyword evidence="7" id="KW-1185">Reference proteome</keyword>
<proteinExistence type="inferred from homology"/>
<feature type="compositionally biased region" description="Low complexity" evidence="5">
    <location>
        <begin position="77"/>
        <end position="87"/>
    </location>
</feature>
<gene>
    <name evidence="6" type="ORF">FHX34_103262</name>
</gene>
<dbReference type="InterPro" id="IPR011683">
    <property type="entry name" value="Glyco_hydro_53"/>
</dbReference>
<dbReference type="RefSeq" id="WP_122979460.1">
    <property type="nucleotide sequence ID" value="NZ_BOMX01000104.1"/>
</dbReference>
<keyword evidence="3 4" id="KW-0326">Glycosidase</keyword>
<dbReference type="Pfam" id="PF07745">
    <property type="entry name" value="Glyco_hydro_53"/>
    <property type="match status" value="1"/>
</dbReference>
<dbReference type="AlphaFoldDB" id="A0A561WA51"/>
<evidence type="ECO:0000256" key="4">
    <source>
        <dbReference type="RuleBase" id="RU361192"/>
    </source>
</evidence>
<keyword evidence="2 4" id="KW-0378">Hydrolase</keyword>
<evidence type="ECO:0000256" key="2">
    <source>
        <dbReference type="ARBA" id="ARBA00022801"/>
    </source>
</evidence>
<comment type="caution">
    <text evidence="6">The sequence shown here is derived from an EMBL/GenBank/DDBJ whole genome shotgun (WGS) entry which is preliminary data.</text>
</comment>
<dbReference type="Proteomes" id="UP000320239">
    <property type="component" value="Unassembled WGS sequence"/>
</dbReference>
<feature type="region of interest" description="Disordered" evidence="5">
    <location>
        <begin position="77"/>
        <end position="102"/>
    </location>
</feature>
<comment type="similarity">
    <text evidence="1 4">Belongs to the glycosyl hydrolase 53 family.</text>
</comment>
<sequence>MRLTLALATTGPLLAPAAPAAAHDRNRLTMLGADVSTPPRALHLGATFYDQRGRRGDPYETLKKAGVNHLRLRVRTTRPAATTTGPGWSRRPARRDGTALRS</sequence>
<dbReference type="SUPFAM" id="SSF51445">
    <property type="entry name" value="(Trans)glycosidases"/>
    <property type="match status" value="1"/>
</dbReference>
<evidence type="ECO:0000256" key="1">
    <source>
        <dbReference type="ARBA" id="ARBA00010687"/>
    </source>
</evidence>
<reference evidence="6 7" key="1">
    <citation type="submission" date="2019-06" db="EMBL/GenBank/DDBJ databases">
        <title>Sequencing the genomes of 1000 actinobacteria strains.</title>
        <authorList>
            <person name="Klenk H.-P."/>
        </authorList>
    </citation>
    <scope>NUCLEOTIDE SEQUENCE [LARGE SCALE GENOMIC DNA]</scope>
    <source>
        <strain evidence="6 7">DSM 43866</strain>
    </source>
</reference>
<name>A0A561WA51_ACTTI</name>
<dbReference type="GO" id="GO:0015926">
    <property type="term" value="F:glucosidase activity"/>
    <property type="evidence" value="ECO:0007669"/>
    <property type="project" value="InterPro"/>
</dbReference>
<evidence type="ECO:0000256" key="3">
    <source>
        <dbReference type="ARBA" id="ARBA00023295"/>
    </source>
</evidence>